<evidence type="ECO:0000259" key="12">
    <source>
        <dbReference type="Pfam" id="PF03648"/>
    </source>
</evidence>
<evidence type="ECO:0000256" key="3">
    <source>
        <dbReference type="ARBA" id="ARBA00022801"/>
    </source>
</evidence>
<dbReference type="GO" id="GO:0005576">
    <property type="term" value="C:extracellular region"/>
    <property type="evidence" value="ECO:0007669"/>
    <property type="project" value="InterPro"/>
</dbReference>
<keyword evidence="2 8" id="KW-0858">Xylan degradation</keyword>
<feature type="chain" id="PRO_5002416552" description="Xylan alpha-1,2-glucuronidase" evidence="11">
    <location>
        <begin position="21"/>
        <end position="723"/>
    </location>
</feature>
<comment type="similarity">
    <text evidence="1 8 10">Belongs to the glycosyl hydrolase 67 family.</text>
</comment>
<dbReference type="InterPro" id="IPR005154">
    <property type="entry name" value="Glyco_hydro_67_aGlcAse_N"/>
</dbReference>
<feature type="signal peptide" evidence="11">
    <location>
        <begin position="1"/>
        <end position="20"/>
    </location>
</feature>
<dbReference type="PIRSF" id="PIRSF029900">
    <property type="entry name" value="Alpha-glucuronds"/>
    <property type="match status" value="1"/>
</dbReference>
<dbReference type="Pfam" id="PF03648">
    <property type="entry name" value="Glyco_hydro_67N"/>
    <property type="match status" value="1"/>
</dbReference>
<organism evidence="15 16">
    <name type="scientific">Pseudoxanthomonas suwonensis</name>
    <dbReference type="NCBI Taxonomy" id="314722"/>
    <lineage>
        <taxon>Bacteria</taxon>
        <taxon>Pseudomonadati</taxon>
        <taxon>Pseudomonadota</taxon>
        <taxon>Gammaproteobacteria</taxon>
        <taxon>Lysobacterales</taxon>
        <taxon>Lysobacteraceae</taxon>
        <taxon>Pseudoxanthomonas</taxon>
    </lineage>
</organism>
<evidence type="ECO:0000313" key="15">
    <source>
        <dbReference type="EMBL" id="AKC88217.1"/>
    </source>
</evidence>
<dbReference type="InterPro" id="IPR011100">
    <property type="entry name" value="Glyco_hydro_67_cat"/>
</dbReference>
<dbReference type="InterPro" id="IPR011099">
    <property type="entry name" value="Glyco_hydro_67_C"/>
</dbReference>
<dbReference type="InterPro" id="IPR037054">
    <property type="entry name" value="A-glucoronidase_C_sf"/>
</dbReference>
<dbReference type="PATRIC" id="fig|314722.6.peg.1269"/>
<dbReference type="SUPFAM" id="SSF55545">
    <property type="entry name" value="beta-N-acetylhexosaminidase-like domain"/>
    <property type="match status" value="1"/>
</dbReference>
<dbReference type="InterPro" id="IPR017853">
    <property type="entry name" value="GH"/>
</dbReference>
<evidence type="ECO:0000256" key="1">
    <source>
        <dbReference type="ARBA" id="ARBA00008833"/>
    </source>
</evidence>
<dbReference type="FunFam" id="3.20.20.80:FF:000096">
    <property type="entry name" value="Xylan alpha-1,2-glucuronidase"/>
    <property type="match status" value="1"/>
</dbReference>
<evidence type="ECO:0000256" key="9">
    <source>
        <dbReference type="PIRSR" id="PIRSR029900-1"/>
    </source>
</evidence>
<evidence type="ECO:0000256" key="10">
    <source>
        <dbReference type="RuleBase" id="RU361198"/>
    </source>
</evidence>
<dbReference type="Gene3D" id="3.30.379.10">
    <property type="entry name" value="Chitobiase/beta-hexosaminidase domain 2-like"/>
    <property type="match status" value="1"/>
</dbReference>
<comment type="catalytic activity">
    <reaction evidence="7 10">
        <text>Hydrolysis of (1-&gt;2)-alpha-D-(4-O-methyl)glucuronosyl links in the main chain of hardwood xylans.</text>
        <dbReference type="EC" id="3.2.1.131"/>
    </reaction>
</comment>
<gene>
    <name evidence="15" type="ORF">WQ53_05970</name>
</gene>
<keyword evidence="3 8" id="KW-0378">Hydrolase</keyword>
<feature type="active site" description="Proton acceptor" evidence="9">
    <location>
        <position position="381"/>
    </location>
</feature>
<dbReference type="EMBL" id="CP011144">
    <property type="protein sequence ID" value="AKC88217.1"/>
    <property type="molecule type" value="Genomic_DNA"/>
</dbReference>
<dbReference type="GO" id="GO:2000886">
    <property type="term" value="P:glucuronoxylan catabolic process"/>
    <property type="evidence" value="ECO:0007669"/>
    <property type="project" value="UniProtKB-ARBA"/>
</dbReference>
<evidence type="ECO:0000256" key="4">
    <source>
        <dbReference type="ARBA" id="ARBA00023277"/>
    </source>
</evidence>
<keyword evidence="16" id="KW-1185">Reference proteome</keyword>
<dbReference type="PANTHER" id="PTHR39207:SF1">
    <property type="entry name" value="ALPHA-GLUCURONIDASE A"/>
    <property type="match status" value="1"/>
</dbReference>
<sequence>MAASWLALLLLGIAVPVAPAAAEDGYDLWLRYAPVHESRLAGYRAHATELVVPADTATARATRDELARGLRGLLGQAPATAARARRDGAVVVGTPASSPQLAALKLDLSGLGEEGYLVRSVRIDGRPATVVVANSDVGALYGAFHFLRLIQTAQPLAALDIREAPRTQVRVLNHWDNLDRYVERGYAGESIWDWHRLPDWKDPRYTDYARANASIGINGTVLNNVNTSAQALTPAYLEKTAALAEVFRPFGIKVYLSARFSAPIEIGGLETADPLDPAVRRWWKAKAEEIYRTIPDFGGFLVKANSEGQPGPQDYGRSHADGANMLAEALAPHGGIVMWRAFVYSHEEPDDRAKQAYNEFVPFDGQFHDRVLVQVKNGAIDFQPREPFHPLFGAMPKTPLMMEFQITKEYLGFATHLAYKGTLYEEVLRADTQVRGPGSTVARVIDGTLEAGEPGRSPLTGMAGVANIGVDRNWSGSHFDQANWFAFGRLAWDPYLEAQAIAEEWVKMTFTTDPAFVGPVVAMMMGSREAVVDYMTPLGLHHLMGRGHHYGPGPWVAGGPRADWTSVYYHRADDKGIGFDRSVNGSDAVAQYAPPVAAQFGDIDAVPEEFLLWFHHVPWDHRMASGRTLWDELVLRYGRGVDYVKGMRSTWDGLAGHVDPERHAQVAAFLAIQEKEAQWWRDASIAYFQTFSKRPLPAGQAAPPHSLEYYESLQFPFAPGDGK</sequence>
<dbReference type="SUPFAM" id="SSF51445">
    <property type="entry name" value="(Trans)glycosidases"/>
    <property type="match status" value="1"/>
</dbReference>
<comment type="subunit">
    <text evidence="10">Homodimer.</text>
</comment>
<evidence type="ECO:0000256" key="5">
    <source>
        <dbReference type="ARBA" id="ARBA00023295"/>
    </source>
</evidence>
<evidence type="ECO:0000313" key="16">
    <source>
        <dbReference type="Proteomes" id="UP000033067"/>
    </source>
</evidence>
<dbReference type="AlphaFoldDB" id="A0A0E3Z5Q6"/>
<evidence type="ECO:0000256" key="11">
    <source>
        <dbReference type="SAM" id="SignalP"/>
    </source>
</evidence>
<keyword evidence="4 10" id="KW-0119">Carbohydrate metabolism</keyword>
<dbReference type="Gene3D" id="3.20.20.80">
    <property type="entry name" value="Glycosidases"/>
    <property type="match status" value="1"/>
</dbReference>
<evidence type="ECO:0000259" key="13">
    <source>
        <dbReference type="Pfam" id="PF07477"/>
    </source>
</evidence>
<accession>A0A0E3Z5Q6</accession>
<evidence type="ECO:0000256" key="2">
    <source>
        <dbReference type="ARBA" id="ARBA00022651"/>
    </source>
</evidence>
<dbReference type="EC" id="3.2.1.131" evidence="10"/>
<dbReference type="KEGG" id="psuw:WQ53_05970"/>
<feature type="domain" description="Glycosyl hydrolase family 67 catalytic" evidence="14">
    <location>
        <begin position="150"/>
        <end position="474"/>
    </location>
</feature>
<dbReference type="GO" id="GO:0033939">
    <property type="term" value="F:xylan alpha-1,2-glucuronosidase activity"/>
    <property type="evidence" value="ECO:0007669"/>
    <property type="project" value="UniProtKB-EC"/>
</dbReference>
<dbReference type="Pfam" id="PF07477">
    <property type="entry name" value="Glyco_hydro_67C"/>
    <property type="match status" value="1"/>
</dbReference>
<evidence type="ECO:0000256" key="7">
    <source>
        <dbReference type="ARBA" id="ARBA00052795"/>
    </source>
</evidence>
<evidence type="ECO:0000256" key="8">
    <source>
        <dbReference type="PIRNR" id="PIRNR029900"/>
    </source>
</evidence>
<keyword evidence="5 8" id="KW-0326">Glycosidase</keyword>
<evidence type="ECO:0000256" key="6">
    <source>
        <dbReference type="ARBA" id="ARBA00023326"/>
    </source>
</evidence>
<dbReference type="Gene3D" id="3.90.1330.10">
    <property type="entry name" value="Alpha-glucuronidase, C-terminal domain"/>
    <property type="match status" value="1"/>
</dbReference>
<protein>
    <recommendedName>
        <fullName evidence="10">Xylan alpha-1,2-glucuronidase</fullName>
        <ecNumber evidence="10">3.2.1.131</ecNumber>
    </recommendedName>
</protein>
<keyword evidence="6 10" id="KW-0624">Polysaccharide degradation</keyword>
<name>A0A0E3Z5Q6_9GAMM</name>
<evidence type="ECO:0000259" key="14">
    <source>
        <dbReference type="Pfam" id="PF07488"/>
    </source>
</evidence>
<dbReference type="PANTHER" id="PTHR39207">
    <property type="entry name" value="ALPHA-GLUCURONIDASE A"/>
    <property type="match status" value="1"/>
</dbReference>
<dbReference type="GO" id="GO:0046559">
    <property type="term" value="F:alpha-glucuronidase activity"/>
    <property type="evidence" value="ECO:0007669"/>
    <property type="project" value="InterPro"/>
</dbReference>
<dbReference type="Proteomes" id="UP000033067">
    <property type="component" value="Chromosome"/>
</dbReference>
<feature type="active site" description="Proton donor" evidence="9">
    <location>
        <position position="307"/>
    </location>
</feature>
<dbReference type="InterPro" id="IPR029018">
    <property type="entry name" value="Hex-like_dom2"/>
</dbReference>
<reference evidence="15 16" key="1">
    <citation type="journal article" date="2015" name="Genome Announc.">
        <title>Complete Genome Sequence of Pseudoxanthomonas suwonensis Strain J1, a Cellulose-Degrading Bacterium Isolated from Leaf- and Wood-Enriched Soil.</title>
        <authorList>
            <person name="Hou L."/>
            <person name="Jiang J."/>
            <person name="Xu Z."/>
            <person name="Zhou Y."/>
            <person name="Leung F.C."/>
        </authorList>
    </citation>
    <scope>NUCLEOTIDE SEQUENCE [LARGE SCALE GENOMIC DNA]</scope>
    <source>
        <strain evidence="15 16">J1</strain>
    </source>
</reference>
<feature type="domain" description="Alpha glucuronidase N-terminal" evidence="12">
    <location>
        <begin position="28"/>
        <end position="146"/>
    </location>
</feature>
<keyword evidence="11" id="KW-0732">Signal</keyword>
<proteinExistence type="inferred from homology"/>
<dbReference type="Pfam" id="PF07488">
    <property type="entry name" value="Glyco_hydro_67M"/>
    <property type="match status" value="1"/>
</dbReference>
<feature type="domain" description="Glycosyl hydrolase family 67 C-terminal" evidence="13">
    <location>
        <begin position="476"/>
        <end position="700"/>
    </location>
</feature>
<dbReference type="InterPro" id="IPR011395">
    <property type="entry name" value="Glyco_hydro_67_aGlcAse"/>
</dbReference>
<feature type="active site" description="Proton acceptor" evidence="9">
    <location>
        <position position="409"/>
    </location>
</feature>